<dbReference type="AlphaFoldDB" id="A0A841L1S4"/>
<evidence type="ECO:0000313" key="4">
    <source>
        <dbReference type="EMBL" id="MBB6226769.1"/>
    </source>
</evidence>
<dbReference type="InterPro" id="IPR045851">
    <property type="entry name" value="AMP-bd_C_sf"/>
</dbReference>
<evidence type="ECO:0000256" key="1">
    <source>
        <dbReference type="ARBA" id="ARBA00022598"/>
    </source>
</evidence>
<dbReference type="PROSITE" id="PS00455">
    <property type="entry name" value="AMP_BINDING"/>
    <property type="match status" value="1"/>
</dbReference>
<sequence length="527" mass="54980">MIDDFVKRHLPAVAAQPEFLLDCLDYPEQLNAAVALIDVAVATGHGAQTAVRTQAGGAISYADLKDRSDRIARLLVETHGLVAGNRVLLFGANGMMLTAAWLGILKAGGVVVSAMPILRGGEIATLIAKAAISHAIVDAACRAAFESAAKPAMAALFFDGDAADCRFAAALEEIASGFAAVTTRADDPALIAFTSGTTGAPKGTVHCHRDILAVADTFAATILVPRTGEVWCGTPPIAFTFGLGALVIFPLRFLGTAVTLHDTSPAAMLAAIAEQRVTHLFTAPTAYKALLAHGVAGADMSSLRNCVSAGEHLPEAIFHGWEAATGLRLVNGIGATEMMHIFISASGDAIRPGSTGKVVPGYRACVLGEDGVPLAEGTGRLAVKGPTGCRYLDDPRQASYVVNGWNVTGDTYRLDGEGYFWYLARADDMIVSSGYNIAPPEVEAALLGHPAVAECGVIGVADDARGMIVCAHVVPASGHAPCESLAKALQEHVKASIAPYKYPRQIVFADSLPRTATGKLQRHRLRS</sequence>
<dbReference type="InterPro" id="IPR025110">
    <property type="entry name" value="AMP-bd_C"/>
</dbReference>
<dbReference type="Gene3D" id="3.30.300.30">
    <property type="match status" value="1"/>
</dbReference>
<dbReference type="Gene3D" id="3.40.50.12780">
    <property type="entry name" value="N-terminal domain of ligase-like"/>
    <property type="match status" value="1"/>
</dbReference>
<dbReference type="SUPFAM" id="SSF56801">
    <property type="entry name" value="Acetyl-CoA synthetase-like"/>
    <property type="match status" value="1"/>
</dbReference>
<keyword evidence="1 4" id="KW-0436">Ligase</keyword>
<comment type="caution">
    <text evidence="4">The sequence shown here is derived from an EMBL/GenBank/DDBJ whole genome shotgun (WGS) entry which is preliminary data.</text>
</comment>
<evidence type="ECO:0000313" key="5">
    <source>
        <dbReference type="Proteomes" id="UP000538147"/>
    </source>
</evidence>
<dbReference type="EC" id="6.2.1.32" evidence="4"/>
<evidence type="ECO:0000259" key="3">
    <source>
        <dbReference type="Pfam" id="PF13193"/>
    </source>
</evidence>
<dbReference type="GO" id="GO:0018860">
    <property type="term" value="F:anthranilate-CoA ligase activity"/>
    <property type="evidence" value="ECO:0007669"/>
    <property type="project" value="UniProtKB-EC"/>
</dbReference>
<feature type="domain" description="AMP-binding enzyme C-terminal" evidence="3">
    <location>
        <begin position="441"/>
        <end position="519"/>
    </location>
</feature>
<dbReference type="InterPro" id="IPR042099">
    <property type="entry name" value="ANL_N_sf"/>
</dbReference>
<protein>
    <submittedName>
        <fullName evidence="4">2-aminobenzoate-CoA ligase</fullName>
        <ecNumber evidence="4">6.2.1.32</ecNumber>
    </submittedName>
</protein>
<organism evidence="4 5">
    <name type="scientific">Polymorphobacter multimanifer</name>
    <dbReference type="NCBI Taxonomy" id="1070431"/>
    <lineage>
        <taxon>Bacteria</taxon>
        <taxon>Pseudomonadati</taxon>
        <taxon>Pseudomonadota</taxon>
        <taxon>Alphaproteobacteria</taxon>
        <taxon>Sphingomonadales</taxon>
        <taxon>Sphingosinicellaceae</taxon>
        <taxon>Polymorphobacter</taxon>
    </lineage>
</organism>
<evidence type="ECO:0000259" key="2">
    <source>
        <dbReference type="Pfam" id="PF00501"/>
    </source>
</evidence>
<name>A0A841L1S4_9SPHN</name>
<keyword evidence="5" id="KW-1185">Reference proteome</keyword>
<dbReference type="PANTHER" id="PTHR43352">
    <property type="entry name" value="ACETYL-COA SYNTHETASE"/>
    <property type="match status" value="1"/>
</dbReference>
<gene>
    <name evidence="4" type="ORF">FHS79_000927</name>
</gene>
<dbReference type="Proteomes" id="UP000538147">
    <property type="component" value="Unassembled WGS sequence"/>
</dbReference>
<proteinExistence type="predicted"/>
<reference evidence="4 5" key="1">
    <citation type="submission" date="2020-08" db="EMBL/GenBank/DDBJ databases">
        <title>Genomic Encyclopedia of Type Strains, Phase IV (KMG-IV): sequencing the most valuable type-strain genomes for metagenomic binning, comparative biology and taxonomic classification.</title>
        <authorList>
            <person name="Goeker M."/>
        </authorList>
    </citation>
    <scope>NUCLEOTIDE SEQUENCE [LARGE SCALE GENOMIC DNA]</scope>
    <source>
        <strain evidence="4 5">DSM 102189</strain>
    </source>
</reference>
<feature type="domain" description="AMP-dependent synthetase/ligase" evidence="2">
    <location>
        <begin position="42"/>
        <end position="387"/>
    </location>
</feature>
<dbReference type="RefSeq" id="WP_184196083.1">
    <property type="nucleotide sequence ID" value="NZ_JACIIV010000005.1"/>
</dbReference>
<dbReference type="PANTHER" id="PTHR43352:SF1">
    <property type="entry name" value="ANTHRANILATE--COA LIGASE"/>
    <property type="match status" value="1"/>
</dbReference>
<dbReference type="GO" id="GO:0044550">
    <property type="term" value="P:secondary metabolite biosynthetic process"/>
    <property type="evidence" value="ECO:0007669"/>
    <property type="project" value="TreeGrafter"/>
</dbReference>
<dbReference type="Pfam" id="PF13193">
    <property type="entry name" value="AMP-binding_C"/>
    <property type="match status" value="1"/>
</dbReference>
<dbReference type="Pfam" id="PF00501">
    <property type="entry name" value="AMP-binding"/>
    <property type="match status" value="1"/>
</dbReference>
<dbReference type="EMBL" id="JACIIV010000005">
    <property type="protein sequence ID" value="MBB6226769.1"/>
    <property type="molecule type" value="Genomic_DNA"/>
</dbReference>
<accession>A0A841L1S4</accession>
<dbReference type="InterPro" id="IPR000873">
    <property type="entry name" value="AMP-dep_synth/lig_dom"/>
</dbReference>
<dbReference type="InterPro" id="IPR020845">
    <property type="entry name" value="AMP-binding_CS"/>
</dbReference>